<dbReference type="RefSeq" id="WP_205104642.1">
    <property type="nucleotide sequence ID" value="NZ_JACJJG010000035.1"/>
</dbReference>
<feature type="region of interest" description="Disordered" evidence="1">
    <location>
        <begin position="1"/>
        <end position="39"/>
    </location>
</feature>
<feature type="compositionally biased region" description="Basic residues" evidence="1">
    <location>
        <begin position="21"/>
        <end position="34"/>
    </location>
</feature>
<keyword evidence="3" id="KW-1185">Reference proteome</keyword>
<reference evidence="2" key="1">
    <citation type="submission" date="2020-08" db="EMBL/GenBank/DDBJ databases">
        <authorList>
            <person name="Cejkova D."/>
            <person name="Kubasova T."/>
            <person name="Jahodarova E."/>
            <person name="Rychlik I."/>
        </authorList>
    </citation>
    <scope>NUCLEOTIDE SEQUENCE</scope>
    <source>
        <strain evidence="2">An824</strain>
    </source>
</reference>
<reference evidence="2" key="2">
    <citation type="journal article" date="2021" name="Sci. Rep.">
        <title>The distribution of antibiotic resistance genes in chicken gut microbiota commensals.</title>
        <authorList>
            <person name="Juricova H."/>
            <person name="Matiasovicova J."/>
            <person name="Kubasova T."/>
            <person name="Cejkova D."/>
            <person name="Rychlik I."/>
        </authorList>
    </citation>
    <scope>NUCLEOTIDE SEQUENCE</scope>
    <source>
        <strain evidence="2">An824</strain>
    </source>
</reference>
<dbReference type="EMBL" id="JACJJG010000035">
    <property type="protein sequence ID" value="MBM6673760.1"/>
    <property type="molecule type" value="Genomic_DNA"/>
</dbReference>
<comment type="caution">
    <text evidence="2">The sequence shown here is derived from an EMBL/GenBank/DDBJ whole genome shotgun (WGS) entry which is preliminary data.</text>
</comment>
<dbReference type="Proteomes" id="UP000706891">
    <property type="component" value="Unassembled WGS sequence"/>
</dbReference>
<evidence type="ECO:0000313" key="2">
    <source>
        <dbReference type="EMBL" id="MBM6673760.1"/>
    </source>
</evidence>
<accession>A0A938WTJ3</accession>
<gene>
    <name evidence="2" type="ORF">H6A34_07705</name>
</gene>
<name>A0A938WTJ3_9BACT</name>
<sequence>MERSMQTLAGLRNGAAGAPHNRGRHVGNGHKPGHKAAETETAAAARKRNGFLTGRLLPVASGLHVETDGVKTNVATTANLDYLYRSAANYARRLGVRLKFNCKKYARHPKLGMAELYRAFDAIVSENVNIELDGGRPAFCLYRFSKWPDYEVLWLPLDFTANLSKGVRRVTLEFIRRFARHHGMRNITGSYHYSMAEDCLSFSYDDEPDDGRTEAERRRTLRLLESYNNGRISRLFRRLGGRAFCRDLETALESCLPEGEAERTLLGIIKDGLTLIGKGKPCIMDYEYDWAKEEDPDIMPAGLESQVLVAYSLDDEVAAEVMQAFSADVRESYNLTPVTRLLITPETDKVFTEDDFPERFAKWFYRLVEHVSENF</sequence>
<evidence type="ECO:0000256" key="1">
    <source>
        <dbReference type="SAM" id="MobiDB-lite"/>
    </source>
</evidence>
<evidence type="ECO:0000313" key="3">
    <source>
        <dbReference type="Proteomes" id="UP000706891"/>
    </source>
</evidence>
<proteinExistence type="predicted"/>
<organism evidence="2 3">
    <name type="scientific">Marseilla massiliensis</name>
    <dbReference type="NCBI Taxonomy" id="1841864"/>
    <lineage>
        <taxon>Bacteria</taxon>
        <taxon>Pseudomonadati</taxon>
        <taxon>Bacteroidota</taxon>
        <taxon>Bacteroidia</taxon>
        <taxon>Bacteroidales</taxon>
        <taxon>Prevotellaceae</taxon>
        <taxon>Marseilla</taxon>
    </lineage>
</organism>
<protein>
    <submittedName>
        <fullName evidence="2">Uncharacterized protein</fullName>
    </submittedName>
</protein>
<dbReference type="AlphaFoldDB" id="A0A938WTJ3"/>